<feature type="region of interest" description="Disordered" evidence="1">
    <location>
        <begin position="144"/>
        <end position="166"/>
    </location>
</feature>
<dbReference type="Proteomes" id="UP000886523">
    <property type="component" value="Unassembled WGS sequence"/>
</dbReference>
<protein>
    <submittedName>
        <fullName evidence="2">Uncharacterized protein</fullName>
    </submittedName>
</protein>
<evidence type="ECO:0000256" key="1">
    <source>
        <dbReference type="SAM" id="MobiDB-lite"/>
    </source>
</evidence>
<gene>
    <name evidence="2" type="ORF">BS47DRAFT_895999</name>
</gene>
<accession>A0A9P6AY17</accession>
<dbReference type="AlphaFoldDB" id="A0A9P6AY17"/>
<dbReference type="EMBL" id="MU128964">
    <property type="protein sequence ID" value="KAF9514108.1"/>
    <property type="molecule type" value="Genomic_DNA"/>
</dbReference>
<feature type="compositionally biased region" description="Low complexity" evidence="1">
    <location>
        <begin position="148"/>
        <end position="162"/>
    </location>
</feature>
<organism evidence="2 3">
    <name type="scientific">Hydnum rufescens UP504</name>
    <dbReference type="NCBI Taxonomy" id="1448309"/>
    <lineage>
        <taxon>Eukaryota</taxon>
        <taxon>Fungi</taxon>
        <taxon>Dikarya</taxon>
        <taxon>Basidiomycota</taxon>
        <taxon>Agaricomycotina</taxon>
        <taxon>Agaricomycetes</taxon>
        <taxon>Cantharellales</taxon>
        <taxon>Hydnaceae</taxon>
        <taxon>Hydnum</taxon>
    </lineage>
</organism>
<feature type="region of interest" description="Disordered" evidence="1">
    <location>
        <begin position="94"/>
        <end position="115"/>
    </location>
</feature>
<evidence type="ECO:0000313" key="2">
    <source>
        <dbReference type="EMBL" id="KAF9514108.1"/>
    </source>
</evidence>
<reference evidence="2" key="1">
    <citation type="journal article" date="2020" name="Nat. Commun.">
        <title>Large-scale genome sequencing of mycorrhizal fungi provides insights into the early evolution of symbiotic traits.</title>
        <authorList>
            <person name="Miyauchi S."/>
            <person name="Kiss E."/>
            <person name="Kuo A."/>
            <person name="Drula E."/>
            <person name="Kohler A."/>
            <person name="Sanchez-Garcia M."/>
            <person name="Morin E."/>
            <person name="Andreopoulos B."/>
            <person name="Barry K.W."/>
            <person name="Bonito G."/>
            <person name="Buee M."/>
            <person name="Carver A."/>
            <person name="Chen C."/>
            <person name="Cichocki N."/>
            <person name="Clum A."/>
            <person name="Culley D."/>
            <person name="Crous P.W."/>
            <person name="Fauchery L."/>
            <person name="Girlanda M."/>
            <person name="Hayes R.D."/>
            <person name="Keri Z."/>
            <person name="LaButti K."/>
            <person name="Lipzen A."/>
            <person name="Lombard V."/>
            <person name="Magnuson J."/>
            <person name="Maillard F."/>
            <person name="Murat C."/>
            <person name="Nolan M."/>
            <person name="Ohm R.A."/>
            <person name="Pangilinan J."/>
            <person name="Pereira M.F."/>
            <person name="Perotto S."/>
            <person name="Peter M."/>
            <person name="Pfister S."/>
            <person name="Riley R."/>
            <person name="Sitrit Y."/>
            <person name="Stielow J.B."/>
            <person name="Szollosi G."/>
            <person name="Zifcakova L."/>
            <person name="Stursova M."/>
            <person name="Spatafora J.W."/>
            <person name="Tedersoo L."/>
            <person name="Vaario L.M."/>
            <person name="Yamada A."/>
            <person name="Yan M."/>
            <person name="Wang P."/>
            <person name="Xu J."/>
            <person name="Bruns T."/>
            <person name="Baldrian P."/>
            <person name="Vilgalys R."/>
            <person name="Dunand C."/>
            <person name="Henrissat B."/>
            <person name="Grigoriev I.V."/>
            <person name="Hibbett D."/>
            <person name="Nagy L.G."/>
            <person name="Martin F.M."/>
        </authorList>
    </citation>
    <scope>NUCLEOTIDE SEQUENCE</scope>
    <source>
        <strain evidence="2">UP504</strain>
    </source>
</reference>
<proteinExistence type="predicted"/>
<comment type="caution">
    <text evidence="2">The sequence shown here is derived from an EMBL/GenBank/DDBJ whole genome shotgun (WGS) entry which is preliminary data.</text>
</comment>
<name>A0A9P6AY17_9AGAM</name>
<keyword evidence="3" id="KW-1185">Reference proteome</keyword>
<evidence type="ECO:0000313" key="3">
    <source>
        <dbReference type="Proteomes" id="UP000886523"/>
    </source>
</evidence>
<sequence length="215" mass="23630">MGTSSIAHFMKRLERCERDIQAYGLSSRWMRIVQHNALRNDLAVLRPKPVWTLQTLVHELFHDRSPGDFTFTEHHDSILRQVLLSQQKSAATSSRIRPSISANASSQNPDWARSSSSIRGALAPLPLNGNTSTAVAGMDLDDDEMAQSSSVPAVSAPSLLPPRRIDPRDELKDQLIVYLTSTLPPLIEASLKAHQTGTQSSSPLHSSPRIIVIPA</sequence>